<dbReference type="InterPro" id="IPR042197">
    <property type="entry name" value="Apaf_helical"/>
</dbReference>
<evidence type="ECO:0000313" key="9">
    <source>
        <dbReference type="Proteomes" id="UP000257109"/>
    </source>
</evidence>
<dbReference type="PROSITE" id="PS50104">
    <property type="entry name" value="TIR"/>
    <property type="match status" value="1"/>
</dbReference>
<dbReference type="Gene3D" id="3.80.10.10">
    <property type="entry name" value="Ribonuclease Inhibitor"/>
    <property type="match status" value="2"/>
</dbReference>
<protein>
    <submittedName>
        <fullName evidence="8">Disease resistance protein RML1A</fullName>
    </submittedName>
</protein>
<evidence type="ECO:0000313" key="8">
    <source>
        <dbReference type="EMBL" id="RDX58518.1"/>
    </source>
</evidence>
<feature type="signal peptide" evidence="6">
    <location>
        <begin position="1"/>
        <end position="36"/>
    </location>
</feature>
<dbReference type="FunFam" id="3.40.50.10140:FF:000007">
    <property type="entry name" value="Disease resistance protein (TIR-NBS-LRR class)"/>
    <property type="match status" value="1"/>
</dbReference>
<dbReference type="STRING" id="157652.A0A371E182"/>
<dbReference type="Pfam" id="PF00931">
    <property type="entry name" value="NB-ARC"/>
    <property type="match status" value="1"/>
</dbReference>
<dbReference type="GO" id="GO:0043531">
    <property type="term" value="F:ADP binding"/>
    <property type="evidence" value="ECO:0007669"/>
    <property type="project" value="InterPro"/>
</dbReference>
<keyword evidence="3" id="KW-0611">Plant defense</keyword>
<keyword evidence="5" id="KW-0812">Transmembrane</keyword>
<evidence type="ECO:0000256" key="4">
    <source>
        <dbReference type="ARBA" id="ARBA00023027"/>
    </source>
</evidence>
<dbReference type="GO" id="GO:0007165">
    <property type="term" value="P:signal transduction"/>
    <property type="evidence" value="ECO:0007669"/>
    <property type="project" value="InterPro"/>
</dbReference>
<dbReference type="Gene3D" id="3.40.50.300">
    <property type="entry name" value="P-loop containing nucleotide triphosphate hydrolases"/>
    <property type="match status" value="1"/>
</dbReference>
<dbReference type="InterPro" id="IPR044974">
    <property type="entry name" value="Disease_R_plants"/>
</dbReference>
<keyword evidence="9" id="KW-1185">Reference proteome</keyword>
<accession>A0A371E182</accession>
<evidence type="ECO:0000256" key="3">
    <source>
        <dbReference type="ARBA" id="ARBA00022821"/>
    </source>
</evidence>
<keyword evidence="5" id="KW-0472">Membrane</keyword>
<keyword evidence="6" id="KW-0732">Signal</keyword>
<keyword evidence="4" id="KW-0520">NAD</keyword>
<organism evidence="8 9">
    <name type="scientific">Mucuna pruriens</name>
    <name type="common">Velvet bean</name>
    <name type="synonym">Dolichos pruriens</name>
    <dbReference type="NCBI Taxonomy" id="157652"/>
    <lineage>
        <taxon>Eukaryota</taxon>
        <taxon>Viridiplantae</taxon>
        <taxon>Streptophyta</taxon>
        <taxon>Embryophyta</taxon>
        <taxon>Tracheophyta</taxon>
        <taxon>Spermatophyta</taxon>
        <taxon>Magnoliopsida</taxon>
        <taxon>eudicotyledons</taxon>
        <taxon>Gunneridae</taxon>
        <taxon>Pentapetalae</taxon>
        <taxon>rosids</taxon>
        <taxon>fabids</taxon>
        <taxon>Fabales</taxon>
        <taxon>Fabaceae</taxon>
        <taxon>Papilionoideae</taxon>
        <taxon>50 kb inversion clade</taxon>
        <taxon>NPAAA clade</taxon>
        <taxon>indigoferoid/millettioid clade</taxon>
        <taxon>Phaseoleae</taxon>
        <taxon>Mucuna</taxon>
    </lineage>
</organism>
<dbReference type="InterPro" id="IPR032675">
    <property type="entry name" value="LRR_dom_sf"/>
</dbReference>
<dbReference type="Gene3D" id="3.40.50.10140">
    <property type="entry name" value="Toll/interleukin-1 receptor homology (TIR) domain"/>
    <property type="match status" value="1"/>
</dbReference>
<dbReference type="Pfam" id="PF23282">
    <property type="entry name" value="WHD_ROQ1"/>
    <property type="match status" value="1"/>
</dbReference>
<dbReference type="SMART" id="SM00255">
    <property type="entry name" value="TIR"/>
    <property type="match status" value="1"/>
</dbReference>
<dbReference type="InterPro" id="IPR027417">
    <property type="entry name" value="P-loop_NTPase"/>
</dbReference>
<feature type="non-terminal residue" evidence="8">
    <location>
        <position position="1095"/>
    </location>
</feature>
<gene>
    <name evidence="8" type="primary">RLM1A</name>
    <name evidence="8" type="ORF">CR513_62159</name>
</gene>
<feature type="domain" description="TIR" evidence="7">
    <location>
        <begin position="51"/>
        <end position="215"/>
    </location>
</feature>
<keyword evidence="5" id="KW-1133">Transmembrane helix</keyword>
<evidence type="ECO:0000256" key="6">
    <source>
        <dbReference type="SAM" id="SignalP"/>
    </source>
</evidence>
<comment type="caution">
    <text evidence="8">The sequence shown here is derived from an EMBL/GenBank/DDBJ whole genome shotgun (WGS) entry which is preliminary data.</text>
</comment>
<dbReference type="Gene3D" id="1.10.8.430">
    <property type="entry name" value="Helical domain of apoptotic protease-activating factors"/>
    <property type="match status" value="1"/>
</dbReference>
<dbReference type="Proteomes" id="UP000257109">
    <property type="component" value="Unassembled WGS sequence"/>
</dbReference>
<feature type="transmembrane region" description="Helical" evidence="5">
    <location>
        <begin position="1067"/>
        <end position="1086"/>
    </location>
</feature>
<dbReference type="PANTHER" id="PTHR11017">
    <property type="entry name" value="LEUCINE-RICH REPEAT-CONTAINING PROTEIN"/>
    <property type="match status" value="1"/>
</dbReference>
<keyword evidence="1" id="KW-0433">Leucine-rich repeat</keyword>
<dbReference type="OrthoDB" id="1397799at2759"/>
<name>A0A371E182_MUCPR</name>
<dbReference type="InterPro" id="IPR058192">
    <property type="entry name" value="WHD_ROQ1-like"/>
</dbReference>
<dbReference type="SUPFAM" id="SSF52058">
    <property type="entry name" value="L domain-like"/>
    <property type="match status" value="1"/>
</dbReference>
<dbReference type="Pfam" id="PF01582">
    <property type="entry name" value="TIR"/>
    <property type="match status" value="1"/>
</dbReference>
<dbReference type="AlphaFoldDB" id="A0A371E182"/>
<evidence type="ECO:0000256" key="2">
    <source>
        <dbReference type="ARBA" id="ARBA00022737"/>
    </source>
</evidence>
<dbReference type="SUPFAM" id="SSF52540">
    <property type="entry name" value="P-loop containing nucleoside triphosphate hydrolases"/>
    <property type="match status" value="1"/>
</dbReference>
<dbReference type="SUPFAM" id="SSF52200">
    <property type="entry name" value="Toll/Interleukin receptor TIR domain"/>
    <property type="match status" value="1"/>
</dbReference>
<dbReference type="EMBL" id="QJKJ01017400">
    <property type="protein sequence ID" value="RDX58518.1"/>
    <property type="molecule type" value="Genomic_DNA"/>
</dbReference>
<feature type="chain" id="PRO_5016852382" evidence="6">
    <location>
        <begin position="37"/>
        <end position="1095"/>
    </location>
</feature>
<proteinExistence type="predicted"/>
<dbReference type="InterPro" id="IPR002182">
    <property type="entry name" value="NB-ARC"/>
</dbReference>
<sequence length="1095" mass="124960">MAYSSFGVSHKIKYVVFVCLLLISMAVKETVYNVSAQPVTSLTCSGDTPQTKYDVFVSFRGPDVRDGFLSHLIKEFSQKHIVFFIDDKIPKGDEIDEALFGAIEGSSISIIIFSQRFVFSPWCLLELVKIIECRKKNGQIVLPIFYHVDPSNVRHSKEIYRTAFAKHRKRYSWTTIQTWISALNESANLAGYHSSKFRNDSELVEEIVKDVSMRLNHVHQLNSKGLVGIDKQIAHVESLLQLEATGVRIIGICGIGKTTIARKVRDKLCFKYEGCFFWANIREVRGRHEIISLKKKLFSTFLGEKYLKIDKPNEFPQYVEKKLRGMKVLIILDGINNSKQLEVLDGTLGWLGSGSRIIITTRDEDLLGKKFADIYMVKALNFNESLRLLHVSTFKQSNILKLKRYELSKRVVEFAEGNPLVLKVLGDFHRGNGKEIWESQLEGLGKVQSKKVHDAFKLSYNDLGQDEKKIFMDIACLFHEQNLKVNYISFLLKGHDYSVNAELKSLKDKAVVSISQENIVSIHDMIQETAWQISRLEDPGSQSRLWDPQDIYQVLEYNKEKQLIMIFENFLLLCLQGDEGIRSIVVDLSRIKQLHLDPQVFMKVSKLCLLDFYHSKGSNSFLQDQEGLYLPQGLESLPNDLRYLRWTHYPLESLPSKFSAENLVELNLPYSRVKKLWHEAPDLVNLKVLILHSSTQLKELQDFSKARNLTEIGLRSCEGLVSVHQSVFSLKKLEKLDLGGCISLTSLRSQVHLESLRFLSLYGCKELKDFSVTSKNMIKLNLELTGIKQLPSSIGLQGKLEKLHLAYTYIENLPASIKNLTRLRHLNLSHCRELRTLPELPPSLEILDARECISLETVMFPSSASEQLKENKKRVAFWNCLKLDEHSLKAIGLNAQINMVKFAHQHLPTLADAQGTYVYPGSNVPEWLEYKTTHDHITIDLSSVLALHSSHLGFIFCFVVPPIPHGDSVLKFKISAGEGEGNNIDVYLNRPRHGIQSDHDQACSRYLNNHAKHQPRLKIKVTVSSRTPTSWNVPVQLRGVGVSTINTTQNLIFLEKIKLGDGNISNFPILFSYFCTFVVSIYFVLFSRVCRRRLI</sequence>
<keyword evidence="2" id="KW-0677">Repeat</keyword>
<dbReference type="PRINTS" id="PR00364">
    <property type="entry name" value="DISEASERSIST"/>
</dbReference>
<reference evidence="8" key="1">
    <citation type="submission" date="2018-05" db="EMBL/GenBank/DDBJ databases">
        <title>Draft genome of Mucuna pruriens seed.</title>
        <authorList>
            <person name="Nnadi N.E."/>
            <person name="Vos R."/>
            <person name="Hasami M.H."/>
            <person name="Devisetty U.K."/>
            <person name="Aguiy J.C."/>
        </authorList>
    </citation>
    <scope>NUCLEOTIDE SEQUENCE [LARGE SCALE GENOMIC DNA]</scope>
    <source>
        <strain evidence="8">JCA_2017</strain>
    </source>
</reference>
<dbReference type="InterPro" id="IPR035897">
    <property type="entry name" value="Toll_tir_struct_dom_sf"/>
</dbReference>
<dbReference type="SUPFAM" id="SSF46785">
    <property type="entry name" value="Winged helix' DNA-binding domain"/>
    <property type="match status" value="1"/>
</dbReference>
<dbReference type="PANTHER" id="PTHR11017:SF398">
    <property type="entry name" value="RESISTANCE PROTEIN (TIR-NBS-LRR CLASS), PUTATIVE-RELATED"/>
    <property type="match status" value="1"/>
</dbReference>
<dbReference type="InterPro" id="IPR000157">
    <property type="entry name" value="TIR_dom"/>
</dbReference>
<evidence type="ECO:0000256" key="5">
    <source>
        <dbReference type="SAM" id="Phobius"/>
    </source>
</evidence>
<evidence type="ECO:0000256" key="1">
    <source>
        <dbReference type="ARBA" id="ARBA00022614"/>
    </source>
</evidence>
<dbReference type="InterPro" id="IPR036390">
    <property type="entry name" value="WH_DNA-bd_sf"/>
</dbReference>
<evidence type="ECO:0000259" key="7">
    <source>
        <dbReference type="PROSITE" id="PS50104"/>
    </source>
</evidence>
<dbReference type="GO" id="GO:0006952">
    <property type="term" value="P:defense response"/>
    <property type="evidence" value="ECO:0007669"/>
    <property type="project" value="UniProtKB-KW"/>
</dbReference>